<organism evidence="5 6">
    <name type="scientific">Pendulispora brunnea</name>
    <dbReference type="NCBI Taxonomy" id="2905690"/>
    <lineage>
        <taxon>Bacteria</taxon>
        <taxon>Pseudomonadati</taxon>
        <taxon>Myxococcota</taxon>
        <taxon>Myxococcia</taxon>
        <taxon>Myxococcales</taxon>
        <taxon>Sorangiineae</taxon>
        <taxon>Pendulisporaceae</taxon>
        <taxon>Pendulispora</taxon>
    </lineage>
</organism>
<feature type="domain" description="HTH araC/xylS-type" evidence="4">
    <location>
        <begin position="238"/>
        <end position="336"/>
    </location>
</feature>
<evidence type="ECO:0000313" key="5">
    <source>
        <dbReference type="EMBL" id="WXB00332.1"/>
    </source>
</evidence>
<dbReference type="RefSeq" id="WP_394850969.1">
    <property type="nucleotide sequence ID" value="NZ_CP089982.1"/>
</dbReference>
<gene>
    <name evidence="5" type="ORF">LZC95_13040</name>
</gene>
<dbReference type="PROSITE" id="PS01124">
    <property type="entry name" value="HTH_ARAC_FAMILY_2"/>
    <property type="match status" value="1"/>
</dbReference>
<keyword evidence="2" id="KW-0238">DNA-binding</keyword>
<evidence type="ECO:0000256" key="2">
    <source>
        <dbReference type="ARBA" id="ARBA00023125"/>
    </source>
</evidence>
<keyword evidence="3" id="KW-0804">Transcription</keyword>
<name>A0ABZ2KP67_9BACT</name>
<evidence type="ECO:0000259" key="4">
    <source>
        <dbReference type="PROSITE" id="PS01124"/>
    </source>
</evidence>
<dbReference type="Gene3D" id="1.10.10.60">
    <property type="entry name" value="Homeodomain-like"/>
    <property type="match status" value="1"/>
</dbReference>
<evidence type="ECO:0000313" key="6">
    <source>
        <dbReference type="Proteomes" id="UP001379533"/>
    </source>
</evidence>
<dbReference type="InterPro" id="IPR032687">
    <property type="entry name" value="AraC-type_N"/>
</dbReference>
<dbReference type="SUPFAM" id="SSF46689">
    <property type="entry name" value="Homeodomain-like"/>
    <property type="match status" value="1"/>
</dbReference>
<keyword evidence="1" id="KW-0805">Transcription regulation</keyword>
<dbReference type="PRINTS" id="PR00032">
    <property type="entry name" value="HTHARAC"/>
</dbReference>
<dbReference type="PANTHER" id="PTHR47894:SF1">
    <property type="entry name" value="HTH-TYPE TRANSCRIPTIONAL REGULATOR VQSM"/>
    <property type="match status" value="1"/>
</dbReference>
<dbReference type="PANTHER" id="PTHR47894">
    <property type="entry name" value="HTH-TYPE TRANSCRIPTIONAL REGULATOR GADX"/>
    <property type="match status" value="1"/>
</dbReference>
<dbReference type="Pfam" id="PF12625">
    <property type="entry name" value="Arabinose_bd"/>
    <property type="match status" value="1"/>
</dbReference>
<dbReference type="EMBL" id="CP089982">
    <property type="protein sequence ID" value="WXB00332.1"/>
    <property type="molecule type" value="Genomic_DNA"/>
</dbReference>
<dbReference type="Proteomes" id="UP001379533">
    <property type="component" value="Chromosome"/>
</dbReference>
<dbReference type="InterPro" id="IPR020449">
    <property type="entry name" value="Tscrpt_reg_AraC-type_HTH"/>
</dbReference>
<sequence length="346" mass="39013">MSVAKEREPTIAAAAFWPVVDYLRARGHDADRILAAGKTSVEELRHCDARIPHARAIAIYLSIRAVTDEAGLGLRFSSFVKGETFAMLEYAARASATVRDAIEVTNRYARLIDDSFAFRLEPAGSYSFWRLDMNWPEPVRGIVTEYVLGIISRASRVLFGTKLPSKEIWLRVPAPRDMSAYEELLASPVRFSAPDYGVLMFPELLERRPNSADPVLANLLGQQAESMLAALRRESICDEVRRVVAEELRTGAPAMDRIARRLATTPSTLRRRLSDEGVRYKDLLEAARRESACAYLSDQRLTVTEIAFRLGYRDATTFFKVFKRWTGQTPAEYRKNLVDPPLIPNP</sequence>
<proteinExistence type="predicted"/>
<protein>
    <submittedName>
        <fullName evidence="5">AraC family transcriptional regulator</fullName>
    </submittedName>
</protein>
<evidence type="ECO:0000256" key="3">
    <source>
        <dbReference type="ARBA" id="ARBA00023163"/>
    </source>
</evidence>
<dbReference type="InterPro" id="IPR018060">
    <property type="entry name" value="HTH_AraC"/>
</dbReference>
<dbReference type="InterPro" id="IPR009057">
    <property type="entry name" value="Homeodomain-like_sf"/>
</dbReference>
<evidence type="ECO:0000256" key="1">
    <source>
        <dbReference type="ARBA" id="ARBA00023015"/>
    </source>
</evidence>
<dbReference type="Pfam" id="PF12833">
    <property type="entry name" value="HTH_18"/>
    <property type="match status" value="1"/>
</dbReference>
<dbReference type="SMART" id="SM00342">
    <property type="entry name" value="HTH_ARAC"/>
    <property type="match status" value="1"/>
</dbReference>
<accession>A0ABZ2KP67</accession>
<reference evidence="5 6" key="1">
    <citation type="submission" date="2021-12" db="EMBL/GenBank/DDBJ databases">
        <title>Discovery of the Pendulisporaceae a myxobacterial family with distinct sporulation behavior and unique specialized metabolism.</title>
        <authorList>
            <person name="Garcia R."/>
            <person name="Popoff A."/>
            <person name="Bader C.D."/>
            <person name="Loehr J."/>
            <person name="Walesch S."/>
            <person name="Walt C."/>
            <person name="Boldt J."/>
            <person name="Bunk B."/>
            <person name="Haeckl F.J.F.P.J."/>
            <person name="Gunesch A.P."/>
            <person name="Birkelbach J."/>
            <person name="Nuebel U."/>
            <person name="Pietschmann T."/>
            <person name="Bach T."/>
            <person name="Mueller R."/>
        </authorList>
    </citation>
    <scope>NUCLEOTIDE SEQUENCE [LARGE SCALE GENOMIC DNA]</scope>
    <source>
        <strain evidence="5 6">MSr12523</strain>
    </source>
</reference>
<keyword evidence="6" id="KW-1185">Reference proteome</keyword>